<dbReference type="Pfam" id="PF11681">
    <property type="entry name" value="Phage_Tube_PhiTE"/>
    <property type="match status" value="1"/>
</dbReference>
<evidence type="ECO:0000313" key="2">
    <source>
        <dbReference type="Proteomes" id="UP000265750"/>
    </source>
</evidence>
<accession>A0A3A1WHZ7</accession>
<name>A0A3A1WHZ7_9HYPH</name>
<organism evidence="1 2">
    <name type="scientific">Aureimonas flava</name>
    <dbReference type="NCBI Taxonomy" id="2320271"/>
    <lineage>
        <taxon>Bacteria</taxon>
        <taxon>Pseudomonadati</taxon>
        <taxon>Pseudomonadota</taxon>
        <taxon>Alphaproteobacteria</taxon>
        <taxon>Hyphomicrobiales</taxon>
        <taxon>Aurantimonadaceae</taxon>
        <taxon>Aureimonas</taxon>
    </lineage>
</organism>
<evidence type="ECO:0000313" key="1">
    <source>
        <dbReference type="EMBL" id="RIY00214.1"/>
    </source>
</evidence>
<reference evidence="2" key="1">
    <citation type="submission" date="2018-09" db="EMBL/GenBank/DDBJ databases">
        <authorList>
            <person name="Tuo L."/>
        </authorList>
    </citation>
    <scope>NUCLEOTIDE SEQUENCE [LARGE SCALE GENOMIC DNA]</scope>
    <source>
        <strain evidence="2">M2BS4Y-1</strain>
    </source>
</reference>
<protein>
    <submittedName>
        <fullName evidence="1">DUF3277 family protein</fullName>
    </submittedName>
</protein>
<dbReference type="AlphaFoldDB" id="A0A3A1WHZ7"/>
<comment type="caution">
    <text evidence="1">The sequence shown here is derived from an EMBL/GenBank/DDBJ whole genome shotgun (WGS) entry which is preliminary data.</text>
</comment>
<dbReference type="RefSeq" id="WP_119540524.1">
    <property type="nucleotide sequence ID" value="NZ_QYRN01000006.1"/>
</dbReference>
<dbReference type="NCBIfam" id="NF047581">
    <property type="entry name" value="gp105_phage_fam"/>
    <property type="match status" value="1"/>
</dbReference>
<dbReference type="OrthoDB" id="8163165at2"/>
<dbReference type="EMBL" id="QYRN01000006">
    <property type="protein sequence ID" value="RIY00214.1"/>
    <property type="molecule type" value="Genomic_DNA"/>
</dbReference>
<dbReference type="Proteomes" id="UP000265750">
    <property type="component" value="Unassembled WGS sequence"/>
</dbReference>
<gene>
    <name evidence="1" type="ORF">D3218_13090</name>
</gene>
<keyword evidence="2" id="KW-1185">Reference proteome</keyword>
<sequence>MGVSSLQTSYSFANVAATLNGREVIGLWDGDDSITVEPGADVGTGLVGADGSTIFSQAVNNSARITLRVQHRSPIHNQLHRLLLAQQNGDMTGVPFTVRDSDSNEGGACDKAHIVQQPGSQNGVNAAVRTWVLWTGNYQARLPKE</sequence>
<proteinExistence type="predicted"/>
<dbReference type="InterPro" id="IPR021695">
    <property type="entry name" value="Phage_KPP10_Orf10"/>
</dbReference>